<dbReference type="RefSeq" id="WP_170851949.1">
    <property type="nucleotide sequence ID" value="NZ_CP067124.1"/>
</dbReference>
<dbReference type="Pfam" id="PF13377">
    <property type="entry name" value="Peripla_BP_3"/>
    <property type="match status" value="1"/>
</dbReference>
<dbReference type="CDD" id="cd06278">
    <property type="entry name" value="PBP1_LacI-like"/>
    <property type="match status" value="1"/>
</dbReference>
<sequence length="341" mass="37584">MNEPSTIRPRRITSYDVARAAGVSQSTVSRCFKDDTKISPKTRDHILRIAQEMGYTRNALARSLITQRSNMVGVIATAFTIRNNPELIYAVGDALQNAGNSLFLMVIKDDDSIGASLQKAVEYPLDGLICCAQMPPNWIEQFATRGVPLVFFNRVVETTIADCIALDHATAGRRIADALFEAGHRSFVCIRGPDRAPVSQLRVEAFQNRLHSLGIGTIPTLSTDFSYAEGRRCFLDLMATTDRPDAVFCANDQLGFGVLDACRFDLGWHVPDDISVIGFDDIAEAGRPSYALTTVRQPIVDMAETAVSMLLERMEEPDLEARRILVQGELIRRSSARLAGT</sequence>
<dbReference type="GO" id="GO:0003700">
    <property type="term" value="F:DNA-binding transcription factor activity"/>
    <property type="evidence" value="ECO:0007669"/>
    <property type="project" value="TreeGrafter"/>
</dbReference>
<dbReference type="SUPFAM" id="SSF47413">
    <property type="entry name" value="lambda repressor-like DNA-binding domains"/>
    <property type="match status" value="1"/>
</dbReference>
<evidence type="ECO:0000256" key="2">
    <source>
        <dbReference type="ARBA" id="ARBA00023125"/>
    </source>
</evidence>
<dbReference type="InterPro" id="IPR028082">
    <property type="entry name" value="Peripla_BP_I"/>
</dbReference>
<dbReference type="Gene3D" id="3.40.50.2300">
    <property type="match status" value="2"/>
</dbReference>
<gene>
    <name evidence="5" type="ORF">SAMN04489859_10485</name>
</gene>
<protein>
    <submittedName>
        <fullName evidence="5">DNA-binding transcriptional regulator, LacI/PurR family</fullName>
    </submittedName>
</protein>
<dbReference type="PANTHER" id="PTHR30146:SF109">
    <property type="entry name" value="HTH-TYPE TRANSCRIPTIONAL REGULATOR GALS"/>
    <property type="match status" value="1"/>
</dbReference>
<evidence type="ECO:0000256" key="1">
    <source>
        <dbReference type="ARBA" id="ARBA00023015"/>
    </source>
</evidence>
<dbReference type="Proteomes" id="UP000199054">
    <property type="component" value="Unassembled WGS sequence"/>
</dbReference>
<evidence type="ECO:0000259" key="4">
    <source>
        <dbReference type="PROSITE" id="PS50932"/>
    </source>
</evidence>
<reference evidence="5 6" key="1">
    <citation type="submission" date="2016-10" db="EMBL/GenBank/DDBJ databases">
        <authorList>
            <person name="de Groot N.N."/>
        </authorList>
    </citation>
    <scope>NUCLEOTIDE SEQUENCE [LARGE SCALE GENOMIC DNA]</scope>
    <source>
        <strain evidence="5 6">DSM 8512</strain>
    </source>
</reference>
<dbReference type="AlphaFoldDB" id="A0A1H8MYP1"/>
<proteinExistence type="predicted"/>
<dbReference type="Pfam" id="PF00356">
    <property type="entry name" value="LacI"/>
    <property type="match status" value="1"/>
</dbReference>
<dbReference type="InterPro" id="IPR000843">
    <property type="entry name" value="HTH_LacI"/>
</dbReference>
<accession>A0A1H8MYP1</accession>
<evidence type="ECO:0000256" key="3">
    <source>
        <dbReference type="ARBA" id="ARBA00023163"/>
    </source>
</evidence>
<dbReference type="Gene3D" id="1.10.260.40">
    <property type="entry name" value="lambda repressor-like DNA-binding domains"/>
    <property type="match status" value="1"/>
</dbReference>
<dbReference type="SMART" id="SM00354">
    <property type="entry name" value="HTH_LACI"/>
    <property type="match status" value="1"/>
</dbReference>
<dbReference type="EMBL" id="FODE01000048">
    <property type="protein sequence ID" value="SEO22400.1"/>
    <property type="molecule type" value="Genomic_DNA"/>
</dbReference>
<keyword evidence="3" id="KW-0804">Transcription</keyword>
<dbReference type="GO" id="GO:0000976">
    <property type="term" value="F:transcription cis-regulatory region binding"/>
    <property type="evidence" value="ECO:0007669"/>
    <property type="project" value="TreeGrafter"/>
</dbReference>
<dbReference type="STRING" id="34002.SAMN04489859_10485"/>
<dbReference type="CDD" id="cd01392">
    <property type="entry name" value="HTH_LacI"/>
    <property type="match status" value="1"/>
</dbReference>
<keyword evidence="1" id="KW-0805">Transcription regulation</keyword>
<keyword evidence="6" id="KW-1185">Reference proteome</keyword>
<feature type="domain" description="HTH lacI-type" evidence="4">
    <location>
        <begin position="12"/>
        <end position="66"/>
    </location>
</feature>
<name>A0A1H8MYP1_9RHOB</name>
<evidence type="ECO:0000313" key="5">
    <source>
        <dbReference type="EMBL" id="SEO22400.1"/>
    </source>
</evidence>
<keyword evidence="2 5" id="KW-0238">DNA-binding</keyword>
<evidence type="ECO:0000313" key="6">
    <source>
        <dbReference type="Proteomes" id="UP000199054"/>
    </source>
</evidence>
<organism evidence="5 6">
    <name type="scientific">Paracoccus alcaliphilus</name>
    <dbReference type="NCBI Taxonomy" id="34002"/>
    <lineage>
        <taxon>Bacteria</taxon>
        <taxon>Pseudomonadati</taxon>
        <taxon>Pseudomonadota</taxon>
        <taxon>Alphaproteobacteria</taxon>
        <taxon>Rhodobacterales</taxon>
        <taxon>Paracoccaceae</taxon>
        <taxon>Paracoccus</taxon>
    </lineage>
</organism>
<dbReference type="PROSITE" id="PS50932">
    <property type="entry name" value="HTH_LACI_2"/>
    <property type="match status" value="1"/>
</dbReference>
<dbReference type="InterPro" id="IPR046335">
    <property type="entry name" value="LacI/GalR-like_sensor"/>
</dbReference>
<dbReference type="SUPFAM" id="SSF53822">
    <property type="entry name" value="Periplasmic binding protein-like I"/>
    <property type="match status" value="1"/>
</dbReference>
<dbReference type="PANTHER" id="PTHR30146">
    <property type="entry name" value="LACI-RELATED TRANSCRIPTIONAL REPRESSOR"/>
    <property type="match status" value="1"/>
</dbReference>
<dbReference type="InterPro" id="IPR010982">
    <property type="entry name" value="Lambda_DNA-bd_dom_sf"/>
</dbReference>